<feature type="transmembrane region" description="Helical" evidence="4">
    <location>
        <begin position="6"/>
        <end position="28"/>
    </location>
</feature>
<dbReference type="NCBIfam" id="NF033233">
    <property type="entry name" value="twin_helix"/>
    <property type="match status" value="1"/>
</dbReference>
<name>A0A975FVT9_9CAUL</name>
<dbReference type="InterPro" id="IPR007667">
    <property type="entry name" value="Hypoxia_induced_domain"/>
</dbReference>
<evidence type="ECO:0000259" key="5">
    <source>
        <dbReference type="PROSITE" id="PS51503"/>
    </source>
</evidence>
<dbReference type="Gene3D" id="6.10.140.1320">
    <property type="match status" value="1"/>
</dbReference>
<evidence type="ECO:0000313" key="7">
    <source>
        <dbReference type="Proteomes" id="UP000676409"/>
    </source>
</evidence>
<reference evidence="6" key="1">
    <citation type="submission" date="2021-04" db="EMBL/GenBank/DDBJ databases">
        <title>The complete genome sequence of Caulobacter sp. S6.</title>
        <authorList>
            <person name="Tang Y."/>
            <person name="Ouyang W."/>
            <person name="Liu Q."/>
            <person name="Huang B."/>
            <person name="Guo Z."/>
            <person name="Lei P."/>
        </authorList>
    </citation>
    <scope>NUCLEOTIDE SEQUENCE</scope>
    <source>
        <strain evidence="6">S6</strain>
    </source>
</reference>
<keyword evidence="1 4" id="KW-0812">Transmembrane</keyword>
<dbReference type="PROSITE" id="PS51503">
    <property type="entry name" value="HIG1"/>
    <property type="match status" value="1"/>
</dbReference>
<dbReference type="RefSeq" id="WP_211936367.1">
    <property type="nucleotide sequence ID" value="NZ_CP073078.1"/>
</dbReference>
<protein>
    <submittedName>
        <fullName evidence="6">Twin transmembrane helix small protein</fullName>
    </submittedName>
</protein>
<sequence length="66" mass="7508">MPNLFNFLIPLSLAAVLVTLAFGIYALFRGGDFGRSYSNKLMRLRVLLQFVAVMVLVAAFWWGHHH</sequence>
<dbReference type="AlphaFoldDB" id="A0A975FVT9"/>
<feature type="domain" description="HIG1" evidence="5">
    <location>
        <begin position="1"/>
        <end position="66"/>
    </location>
</feature>
<gene>
    <name evidence="6" type="ORF">KCG34_14535</name>
</gene>
<dbReference type="Proteomes" id="UP000676409">
    <property type="component" value="Chromosome"/>
</dbReference>
<dbReference type="EMBL" id="CP073078">
    <property type="protein sequence ID" value="QUD86315.1"/>
    <property type="molecule type" value="Genomic_DNA"/>
</dbReference>
<evidence type="ECO:0000313" key="6">
    <source>
        <dbReference type="EMBL" id="QUD86315.1"/>
    </source>
</evidence>
<keyword evidence="2 4" id="KW-1133">Transmembrane helix</keyword>
<evidence type="ECO:0000256" key="3">
    <source>
        <dbReference type="ARBA" id="ARBA00023136"/>
    </source>
</evidence>
<feature type="transmembrane region" description="Helical" evidence="4">
    <location>
        <begin position="44"/>
        <end position="63"/>
    </location>
</feature>
<evidence type="ECO:0000256" key="1">
    <source>
        <dbReference type="ARBA" id="ARBA00022692"/>
    </source>
</evidence>
<proteinExistence type="predicted"/>
<accession>A0A975FVT9</accession>
<organism evidence="6 7">
    <name type="scientific">Phenylobacterium montanum</name>
    <dbReference type="NCBI Taxonomy" id="2823693"/>
    <lineage>
        <taxon>Bacteria</taxon>
        <taxon>Pseudomonadati</taxon>
        <taxon>Pseudomonadota</taxon>
        <taxon>Alphaproteobacteria</taxon>
        <taxon>Caulobacterales</taxon>
        <taxon>Caulobacteraceae</taxon>
        <taxon>Phenylobacterium</taxon>
    </lineage>
</organism>
<keyword evidence="3 4" id="KW-0472">Membrane</keyword>
<evidence type="ECO:0000256" key="2">
    <source>
        <dbReference type="ARBA" id="ARBA00022989"/>
    </source>
</evidence>
<evidence type="ECO:0000256" key="4">
    <source>
        <dbReference type="SAM" id="Phobius"/>
    </source>
</evidence>
<keyword evidence="7" id="KW-1185">Reference proteome</keyword>
<dbReference type="Pfam" id="PF04588">
    <property type="entry name" value="HIG_1_N"/>
    <property type="match status" value="1"/>
</dbReference>
<dbReference type="KEGG" id="caul:KCG34_14535"/>